<name>A0ABT9XMS4_9BACL</name>
<organism evidence="2 3">
    <name type="scientific">Alicyclobacillus cycloheptanicus</name>
    <dbReference type="NCBI Taxonomy" id="1457"/>
    <lineage>
        <taxon>Bacteria</taxon>
        <taxon>Bacillati</taxon>
        <taxon>Bacillota</taxon>
        <taxon>Bacilli</taxon>
        <taxon>Bacillales</taxon>
        <taxon>Alicyclobacillaceae</taxon>
        <taxon>Alicyclobacillus</taxon>
    </lineage>
</organism>
<keyword evidence="3" id="KW-1185">Reference proteome</keyword>
<dbReference type="PRINTS" id="PR00081">
    <property type="entry name" value="GDHRDH"/>
</dbReference>
<dbReference type="EMBL" id="JAUSTP010000029">
    <property type="protein sequence ID" value="MDQ0191028.1"/>
    <property type="molecule type" value="Genomic_DNA"/>
</dbReference>
<evidence type="ECO:0000256" key="1">
    <source>
        <dbReference type="ARBA" id="ARBA00006484"/>
    </source>
</evidence>
<sequence length="261" mass="27967">MSELLAGKKVLVTGSSRGIGRATAVAMARHGADVVVHYNRQADLAGEVAAEIRSLGREALVVQANLESLEDIDHMFDVVEQAFGRLDVYVANAAATAFKPLMEMKPHHIDRTYQLLIQGLVRAAQRSVPLMGDRGGRILAVSGHGVDFTLPLYGSIGSAKGAEESLIRYLAYELGPRQITCNAVAPGVVDTDSARFYKGDAYAEFNHVVSSHTPLGRLATPEDVADVLVFMASDMARFITGQVIRVDGGLTLTSGPFEVTK</sequence>
<dbReference type="Pfam" id="PF13561">
    <property type="entry name" value="adh_short_C2"/>
    <property type="match status" value="1"/>
</dbReference>
<comment type="caution">
    <text evidence="2">The sequence shown here is derived from an EMBL/GenBank/DDBJ whole genome shotgun (WGS) entry which is preliminary data.</text>
</comment>
<evidence type="ECO:0000313" key="3">
    <source>
        <dbReference type="Proteomes" id="UP001232973"/>
    </source>
</evidence>
<dbReference type="RefSeq" id="WP_274455610.1">
    <property type="nucleotide sequence ID" value="NZ_CP067097.1"/>
</dbReference>
<evidence type="ECO:0000313" key="2">
    <source>
        <dbReference type="EMBL" id="MDQ0191028.1"/>
    </source>
</evidence>
<keyword evidence="2" id="KW-0560">Oxidoreductase</keyword>
<comment type="similarity">
    <text evidence="1">Belongs to the short-chain dehydrogenases/reductases (SDR) family.</text>
</comment>
<accession>A0ABT9XMS4</accession>
<proteinExistence type="inferred from homology"/>
<gene>
    <name evidence="2" type="ORF">J2S03_002895</name>
</gene>
<dbReference type="Gene3D" id="3.40.50.720">
    <property type="entry name" value="NAD(P)-binding Rossmann-like Domain"/>
    <property type="match status" value="1"/>
</dbReference>
<reference evidence="2 3" key="1">
    <citation type="submission" date="2023-07" db="EMBL/GenBank/DDBJ databases">
        <title>Genomic Encyclopedia of Type Strains, Phase IV (KMG-IV): sequencing the most valuable type-strain genomes for metagenomic binning, comparative biology and taxonomic classification.</title>
        <authorList>
            <person name="Goeker M."/>
        </authorList>
    </citation>
    <scope>NUCLEOTIDE SEQUENCE [LARGE SCALE GENOMIC DNA]</scope>
    <source>
        <strain evidence="2 3">DSM 4006</strain>
    </source>
</reference>
<dbReference type="InterPro" id="IPR050259">
    <property type="entry name" value="SDR"/>
</dbReference>
<dbReference type="CDD" id="cd05359">
    <property type="entry name" value="ChcA_like_SDR_c"/>
    <property type="match status" value="1"/>
</dbReference>
<protein>
    <submittedName>
        <fullName evidence="2">Enoyl-[acyl-carrier protein] reductase III</fullName>
        <ecNumber evidence="2">1.3.1.104</ecNumber>
    </submittedName>
</protein>
<dbReference type="PANTHER" id="PTHR42879">
    <property type="entry name" value="3-OXOACYL-(ACYL-CARRIER-PROTEIN) REDUCTASE"/>
    <property type="match status" value="1"/>
</dbReference>
<dbReference type="InterPro" id="IPR036291">
    <property type="entry name" value="NAD(P)-bd_dom_sf"/>
</dbReference>
<dbReference type="InterPro" id="IPR002347">
    <property type="entry name" value="SDR_fam"/>
</dbReference>
<dbReference type="GO" id="GO:0141148">
    <property type="term" value="F:enoyl-[acyl-carrier-protein] reductase (NADPH) activity"/>
    <property type="evidence" value="ECO:0007669"/>
    <property type="project" value="UniProtKB-EC"/>
</dbReference>
<dbReference type="EC" id="1.3.1.104" evidence="2"/>
<dbReference type="SUPFAM" id="SSF51735">
    <property type="entry name" value="NAD(P)-binding Rossmann-fold domains"/>
    <property type="match status" value="1"/>
</dbReference>
<dbReference type="Proteomes" id="UP001232973">
    <property type="component" value="Unassembled WGS sequence"/>
</dbReference>